<protein>
    <recommendedName>
        <fullName evidence="5">HAT C-terminal dimerisation domain-containing protein</fullName>
    </recommendedName>
</protein>
<dbReference type="AlphaFoldDB" id="J3LF36"/>
<dbReference type="eggNOG" id="KOG1121">
    <property type="taxonomic scope" value="Eukaryota"/>
</dbReference>
<reference evidence="3" key="1">
    <citation type="submission" date="2013-04" db="UniProtKB">
        <authorList>
            <consortium name="EnsemblPlants"/>
        </authorList>
    </citation>
    <scope>IDENTIFICATION</scope>
</reference>
<dbReference type="OMA" id="HEMANTM"/>
<keyword evidence="4" id="KW-1185">Reference proteome</keyword>
<dbReference type="PANTHER" id="PTHR23272">
    <property type="entry name" value="BED FINGER-RELATED"/>
    <property type="match status" value="1"/>
</dbReference>
<evidence type="ECO:0000259" key="1">
    <source>
        <dbReference type="Pfam" id="PF05699"/>
    </source>
</evidence>
<evidence type="ECO:0008006" key="5">
    <source>
        <dbReference type="Google" id="ProtNLM"/>
    </source>
</evidence>
<dbReference type="STRING" id="4533.J3LF36"/>
<dbReference type="GO" id="GO:0046983">
    <property type="term" value="F:protein dimerization activity"/>
    <property type="evidence" value="ECO:0007669"/>
    <property type="project" value="InterPro"/>
</dbReference>
<dbReference type="InterPro" id="IPR025525">
    <property type="entry name" value="hAT-like_transposase_RNase-H"/>
</dbReference>
<dbReference type="Proteomes" id="UP000006038">
    <property type="component" value="Unassembled WGS sequence"/>
</dbReference>
<dbReference type="InterPro" id="IPR012337">
    <property type="entry name" value="RNaseH-like_sf"/>
</dbReference>
<feature type="domain" description="HAT C-terminal dimerisation" evidence="1">
    <location>
        <begin position="187"/>
        <end position="271"/>
    </location>
</feature>
<dbReference type="EnsemblPlants" id="OB02G32530.1">
    <property type="protein sequence ID" value="OB02G32530.1"/>
    <property type="gene ID" value="OB02G32530"/>
</dbReference>
<dbReference type="PANTHER" id="PTHR23272:SF104">
    <property type="entry name" value="HAT FAMILY DIMERISATION DOMAIN CONTAINING PROTEIN, EXPRESSED"/>
    <property type="match status" value="1"/>
</dbReference>
<dbReference type="GO" id="GO:0003677">
    <property type="term" value="F:DNA binding"/>
    <property type="evidence" value="ECO:0007669"/>
    <property type="project" value="InterPro"/>
</dbReference>
<dbReference type="SUPFAM" id="SSF53098">
    <property type="entry name" value="Ribonuclease H-like"/>
    <property type="match status" value="1"/>
</dbReference>
<evidence type="ECO:0000313" key="4">
    <source>
        <dbReference type="Proteomes" id="UP000006038"/>
    </source>
</evidence>
<name>J3LF36_ORYBR</name>
<organism evidence="3">
    <name type="scientific">Oryza brachyantha</name>
    <name type="common">malo sina</name>
    <dbReference type="NCBI Taxonomy" id="4533"/>
    <lineage>
        <taxon>Eukaryota</taxon>
        <taxon>Viridiplantae</taxon>
        <taxon>Streptophyta</taxon>
        <taxon>Embryophyta</taxon>
        <taxon>Tracheophyta</taxon>
        <taxon>Spermatophyta</taxon>
        <taxon>Magnoliopsida</taxon>
        <taxon>Liliopsida</taxon>
        <taxon>Poales</taxon>
        <taxon>Poaceae</taxon>
        <taxon>BOP clade</taxon>
        <taxon>Oryzoideae</taxon>
        <taxon>Oryzeae</taxon>
        <taxon>Oryzinae</taxon>
        <taxon>Oryza</taxon>
    </lineage>
</organism>
<dbReference type="HOGENOM" id="CLU_009123_5_1_1"/>
<dbReference type="Pfam" id="PF05699">
    <property type="entry name" value="Dimer_Tnp_hAT"/>
    <property type="match status" value="1"/>
</dbReference>
<accession>J3LF36</accession>
<dbReference type="InterPro" id="IPR008906">
    <property type="entry name" value="HATC_C_dom"/>
</dbReference>
<sequence>MRLQVIQIGARPSLYMVFLQAFSDATKAFSVDRHPTAHLFLKLVLAIRDVLLDERWLKDMLLHEMANTMYVKFQKYWDEPNIVLKIAAVMDPTQKLDYLKFYFHTIGLNVGEKITELRRFLDKYYLEYEKVVRSRELPTFTERDKHNLANEPSSSSLGGTLLGKRRIELAFAQFTSQNIDVQAKKSELDIYLEEPRLHSNSEENFDVLGWWERNSDVYPVLSLMARDFLAIPVTTVSSESAFSAAGRILGKYRTSLSPETLEAVICTKDWIIGFDDDEKGYATEGTRICDLEDDL</sequence>
<evidence type="ECO:0000259" key="2">
    <source>
        <dbReference type="Pfam" id="PF14372"/>
    </source>
</evidence>
<dbReference type="Gramene" id="OB02G32530.1">
    <property type="protein sequence ID" value="OB02G32530.1"/>
    <property type="gene ID" value="OB02G32530"/>
</dbReference>
<proteinExistence type="predicted"/>
<dbReference type="Pfam" id="PF14372">
    <property type="entry name" value="hAT-like_RNase-H"/>
    <property type="match status" value="1"/>
</dbReference>
<feature type="domain" description="hAT-like transposase RNase-H fold" evidence="2">
    <location>
        <begin position="31"/>
        <end position="128"/>
    </location>
</feature>
<evidence type="ECO:0000313" key="3">
    <source>
        <dbReference type="EnsemblPlants" id="OB02G32530.1"/>
    </source>
</evidence>